<dbReference type="EMBL" id="CAFAAT010000015">
    <property type="protein sequence ID" value="CAB4799841.1"/>
    <property type="molecule type" value="Genomic_DNA"/>
</dbReference>
<evidence type="ECO:0000313" key="7">
    <source>
        <dbReference type="EMBL" id="CAB4973332.1"/>
    </source>
</evidence>
<dbReference type="Gene3D" id="3.40.50.720">
    <property type="entry name" value="NAD(P)-binding Rossmann-like Domain"/>
    <property type="match status" value="1"/>
</dbReference>
<accession>A0A6J6TCY3</accession>
<evidence type="ECO:0000256" key="2">
    <source>
        <dbReference type="ARBA" id="ARBA00023002"/>
    </source>
</evidence>
<dbReference type="PANTHER" id="PTHR24320">
    <property type="entry name" value="RETINOL DEHYDROGENASE"/>
    <property type="match status" value="1"/>
</dbReference>
<dbReference type="EMBL" id="CAEZUF010000049">
    <property type="protein sequence ID" value="CAB4592217.1"/>
    <property type="molecule type" value="Genomic_DNA"/>
</dbReference>
<dbReference type="EMBL" id="CAEZYX010000080">
    <property type="protein sequence ID" value="CAB4744577.1"/>
    <property type="molecule type" value="Genomic_DNA"/>
</dbReference>
<evidence type="ECO:0000256" key="1">
    <source>
        <dbReference type="ARBA" id="ARBA00006484"/>
    </source>
</evidence>
<dbReference type="AlphaFoldDB" id="A0A6J6TCY3"/>
<sequence length="312" mass="33968">MNLQSTAHIPRGWQINDLYDQSGKRFLITGGTSGLGRETARELARNGAQVTITARSAKKAEQTLNEIANNKVDYIEMDLTDLESVRKAARSVTGNYDALILNAGIMAIPFAKTVDGFETQMSTNHLGHFAFAGLIKNQISHRIVTVSSQAHRMGSFGSGSLDGIRDIALGNNKYSPWGAYGTSKLANLLFSFELERRARINNWPFVAIAAHPGYSNTNLQMVSSEIREKKSEAKVTAAINRIFGQSATNGALPILLAATHPGLFGGLFVAPSGFMEMRGSPKLTRAKEIAYDQMLATNLWSVSEELTGVSWK</sequence>
<proteinExistence type="inferred from homology"/>
<dbReference type="EMBL" id="CAFBOI010000018">
    <property type="protein sequence ID" value="CAB4973332.1"/>
    <property type="molecule type" value="Genomic_DNA"/>
</dbReference>
<dbReference type="Pfam" id="PF00106">
    <property type="entry name" value="adh_short"/>
    <property type="match status" value="1"/>
</dbReference>
<organism evidence="5">
    <name type="scientific">freshwater metagenome</name>
    <dbReference type="NCBI Taxonomy" id="449393"/>
    <lineage>
        <taxon>unclassified sequences</taxon>
        <taxon>metagenomes</taxon>
        <taxon>ecological metagenomes</taxon>
    </lineage>
</organism>
<dbReference type="GO" id="GO:0016491">
    <property type="term" value="F:oxidoreductase activity"/>
    <property type="evidence" value="ECO:0007669"/>
    <property type="project" value="UniProtKB-KW"/>
</dbReference>
<comment type="similarity">
    <text evidence="1">Belongs to the short-chain dehydrogenases/reductases (SDR) family.</text>
</comment>
<dbReference type="PANTHER" id="PTHR24320:SF148">
    <property type="entry name" value="NAD(P)-BINDING ROSSMANN-FOLD SUPERFAMILY PROTEIN"/>
    <property type="match status" value="1"/>
</dbReference>
<dbReference type="InterPro" id="IPR036291">
    <property type="entry name" value="NAD(P)-bd_dom_sf"/>
</dbReference>
<gene>
    <name evidence="3" type="ORF">UFOPK1791_00628</name>
    <name evidence="4" type="ORF">UFOPK2312_00469</name>
    <name evidence="5" type="ORF">UFOPK2802_00767</name>
    <name evidence="6" type="ORF">UFOPK3083_00282</name>
    <name evidence="7" type="ORF">UFOPK3948_00302</name>
    <name evidence="8" type="ORF">UFOPK4113_00327</name>
</gene>
<evidence type="ECO:0000313" key="8">
    <source>
        <dbReference type="EMBL" id="CAB5011669.1"/>
    </source>
</evidence>
<evidence type="ECO:0000313" key="3">
    <source>
        <dbReference type="EMBL" id="CAB4592217.1"/>
    </source>
</evidence>
<dbReference type="InterPro" id="IPR002347">
    <property type="entry name" value="SDR_fam"/>
</dbReference>
<keyword evidence="2" id="KW-0560">Oxidoreductase</keyword>
<reference evidence="5" key="1">
    <citation type="submission" date="2020-05" db="EMBL/GenBank/DDBJ databases">
        <authorList>
            <person name="Chiriac C."/>
            <person name="Salcher M."/>
            <person name="Ghai R."/>
            <person name="Kavagutti S V."/>
        </authorList>
    </citation>
    <scope>NUCLEOTIDE SEQUENCE</scope>
</reference>
<evidence type="ECO:0000313" key="5">
    <source>
        <dbReference type="EMBL" id="CAB4744577.1"/>
    </source>
</evidence>
<name>A0A6J6TCY3_9ZZZZ</name>
<evidence type="ECO:0000313" key="6">
    <source>
        <dbReference type="EMBL" id="CAB4799841.1"/>
    </source>
</evidence>
<dbReference type="EMBL" id="CAEZWY010000034">
    <property type="protein sequence ID" value="CAB4669186.1"/>
    <property type="molecule type" value="Genomic_DNA"/>
</dbReference>
<dbReference type="SUPFAM" id="SSF51735">
    <property type="entry name" value="NAD(P)-binding Rossmann-fold domains"/>
    <property type="match status" value="1"/>
</dbReference>
<evidence type="ECO:0000313" key="4">
    <source>
        <dbReference type="EMBL" id="CAB4669186.1"/>
    </source>
</evidence>
<dbReference type="EMBL" id="CAFBPL010000021">
    <property type="protein sequence ID" value="CAB5011669.1"/>
    <property type="molecule type" value="Genomic_DNA"/>
</dbReference>
<dbReference type="PRINTS" id="PR00081">
    <property type="entry name" value="GDHRDH"/>
</dbReference>
<dbReference type="NCBIfam" id="NF004846">
    <property type="entry name" value="PRK06197.1"/>
    <property type="match status" value="1"/>
</dbReference>
<protein>
    <submittedName>
        <fullName evidence="5">Unannotated protein</fullName>
    </submittedName>
</protein>